<feature type="transmembrane region" description="Helical" evidence="6">
    <location>
        <begin position="71"/>
        <end position="91"/>
    </location>
</feature>
<organism evidence="7 8">
    <name type="scientific">Candidatus Kapaibacterium thiocyanatum</name>
    <dbReference type="NCBI Taxonomy" id="1895771"/>
    <lineage>
        <taxon>Bacteria</taxon>
        <taxon>Pseudomonadati</taxon>
        <taxon>Candidatus Kapaibacteriota</taxon>
        <taxon>Candidatus Kapaibacteriia</taxon>
        <taxon>Candidatus Kapaibacteriales</taxon>
        <taxon>Candidatus Kapaibacteriaceae</taxon>
        <taxon>Candidatus Kapaibacterium</taxon>
    </lineage>
</organism>
<proteinExistence type="inferred from homology"/>
<comment type="caution">
    <text evidence="7">The sequence shown here is derived from an EMBL/GenBank/DDBJ whole genome shotgun (WGS) entry which is preliminary data.</text>
</comment>
<dbReference type="GO" id="GO:0016020">
    <property type="term" value="C:membrane"/>
    <property type="evidence" value="ECO:0007669"/>
    <property type="project" value="UniProtKB-SubCell"/>
</dbReference>
<sequence>MSSLHIRISALLGFIAVVCGASGAHGGLHDYVAARGELGHWETAVLYHLLHAVVLTVLAMAGSRGGTRVVWAWRCILTGIVLFSGSLYTMALTQQSWLGAVTPLGGLFLLLGWLLVALARWERP</sequence>
<dbReference type="Pfam" id="PF04241">
    <property type="entry name" value="DUF423"/>
    <property type="match status" value="1"/>
</dbReference>
<evidence type="ECO:0000313" key="7">
    <source>
        <dbReference type="EMBL" id="OJX60040.1"/>
    </source>
</evidence>
<comment type="similarity">
    <text evidence="2">Belongs to the UPF0382 family.</text>
</comment>
<dbReference type="AlphaFoldDB" id="A0A1M3L439"/>
<comment type="subcellular location">
    <subcellularLocation>
        <location evidence="1">Membrane</location>
        <topology evidence="1">Multi-pass membrane protein</topology>
    </subcellularLocation>
</comment>
<evidence type="ECO:0000256" key="5">
    <source>
        <dbReference type="ARBA" id="ARBA00023136"/>
    </source>
</evidence>
<evidence type="ECO:0000256" key="4">
    <source>
        <dbReference type="ARBA" id="ARBA00022989"/>
    </source>
</evidence>
<accession>A0A1M3L439</accession>
<name>A0A1M3L439_9BACT</name>
<evidence type="ECO:0000313" key="8">
    <source>
        <dbReference type="Proteomes" id="UP000184233"/>
    </source>
</evidence>
<dbReference type="InterPro" id="IPR006696">
    <property type="entry name" value="DUF423"/>
</dbReference>
<gene>
    <name evidence="7" type="ORF">BGO89_08090</name>
</gene>
<feature type="transmembrane region" description="Helical" evidence="6">
    <location>
        <begin position="39"/>
        <end position="59"/>
    </location>
</feature>
<keyword evidence="3 6" id="KW-0812">Transmembrane</keyword>
<protein>
    <recommendedName>
        <fullName evidence="9">DUF423 domain-containing protein</fullName>
    </recommendedName>
</protein>
<evidence type="ECO:0008006" key="9">
    <source>
        <dbReference type="Google" id="ProtNLM"/>
    </source>
</evidence>
<feature type="transmembrane region" description="Helical" evidence="6">
    <location>
        <begin position="97"/>
        <end position="119"/>
    </location>
</feature>
<evidence type="ECO:0000256" key="1">
    <source>
        <dbReference type="ARBA" id="ARBA00004141"/>
    </source>
</evidence>
<dbReference type="PANTHER" id="PTHR43461">
    <property type="entry name" value="TRANSMEMBRANE PROTEIN 256"/>
    <property type="match status" value="1"/>
</dbReference>
<evidence type="ECO:0000256" key="2">
    <source>
        <dbReference type="ARBA" id="ARBA00009694"/>
    </source>
</evidence>
<dbReference type="Proteomes" id="UP000184233">
    <property type="component" value="Unassembled WGS sequence"/>
</dbReference>
<keyword evidence="4 6" id="KW-1133">Transmembrane helix</keyword>
<keyword evidence="5 6" id="KW-0472">Membrane</keyword>
<evidence type="ECO:0000256" key="3">
    <source>
        <dbReference type="ARBA" id="ARBA00022692"/>
    </source>
</evidence>
<evidence type="ECO:0000256" key="6">
    <source>
        <dbReference type="SAM" id="Phobius"/>
    </source>
</evidence>
<dbReference type="STRING" id="1895771.BGO89_08090"/>
<dbReference type="PANTHER" id="PTHR43461:SF1">
    <property type="entry name" value="TRANSMEMBRANE PROTEIN 256"/>
    <property type="match status" value="1"/>
</dbReference>
<reference evidence="7 8" key="1">
    <citation type="submission" date="2016-09" db="EMBL/GenBank/DDBJ databases">
        <title>Genome-resolved meta-omics ties microbial dynamics to process performance in biotechnology for thiocyanate degradation.</title>
        <authorList>
            <person name="Kantor R.S."/>
            <person name="Huddy R.J."/>
            <person name="Iyer R."/>
            <person name="Thomas B.C."/>
            <person name="Brown C.T."/>
            <person name="Anantharaman K."/>
            <person name="Tringe S."/>
            <person name="Hettich R.L."/>
            <person name="Harrison S.T."/>
            <person name="Banfield J.F."/>
        </authorList>
    </citation>
    <scope>NUCLEOTIDE SEQUENCE [LARGE SCALE GENOMIC DNA]</scope>
    <source>
        <strain evidence="7">59-99</strain>
    </source>
</reference>
<dbReference type="EMBL" id="MKVH01000008">
    <property type="protein sequence ID" value="OJX60040.1"/>
    <property type="molecule type" value="Genomic_DNA"/>
</dbReference>